<keyword evidence="5" id="KW-0045">Antibiotic biosynthesis</keyword>
<dbReference type="Gene3D" id="3.40.50.150">
    <property type="entry name" value="Vaccinia Virus protein VP39"/>
    <property type="match status" value="1"/>
</dbReference>
<evidence type="ECO:0000313" key="7">
    <source>
        <dbReference type="EMBL" id="GAA3824551.1"/>
    </source>
</evidence>
<dbReference type="RefSeq" id="WP_275773079.1">
    <property type="nucleotide sequence ID" value="NZ_BAABDE010000025.1"/>
</dbReference>
<dbReference type="Proteomes" id="UP001501009">
    <property type="component" value="Unassembled WGS sequence"/>
</dbReference>
<dbReference type="InterPro" id="IPR029063">
    <property type="entry name" value="SAM-dependent_MTases_sf"/>
</dbReference>
<evidence type="ECO:0000256" key="2">
    <source>
        <dbReference type="ARBA" id="ARBA00022603"/>
    </source>
</evidence>
<dbReference type="Pfam" id="PF13578">
    <property type="entry name" value="Methyltransf_24"/>
    <property type="match status" value="1"/>
</dbReference>
<evidence type="ECO:0000256" key="5">
    <source>
        <dbReference type="ARBA" id="ARBA00023194"/>
    </source>
</evidence>
<dbReference type="Pfam" id="PF17843">
    <property type="entry name" value="MycE_N"/>
    <property type="match status" value="1"/>
</dbReference>
<accession>A0ABP7IR87</accession>
<evidence type="ECO:0000313" key="8">
    <source>
        <dbReference type="Proteomes" id="UP001501009"/>
    </source>
</evidence>
<keyword evidence="2 7" id="KW-0489">Methyltransferase</keyword>
<reference evidence="8" key="1">
    <citation type="journal article" date="2019" name="Int. J. Syst. Evol. Microbiol.">
        <title>The Global Catalogue of Microorganisms (GCM) 10K type strain sequencing project: providing services to taxonomists for standard genome sequencing and annotation.</title>
        <authorList>
            <consortium name="The Broad Institute Genomics Platform"/>
            <consortium name="The Broad Institute Genome Sequencing Center for Infectious Disease"/>
            <person name="Wu L."/>
            <person name="Ma J."/>
        </authorList>
    </citation>
    <scope>NUCLEOTIDE SEQUENCE [LARGE SCALE GENOMIC DNA]</scope>
    <source>
        <strain evidence="8">JCM 17138</strain>
    </source>
</reference>
<evidence type="ECO:0000256" key="1">
    <source>
        <dbReference type="ARBA" id="ARBA00004792"/>
    </source>
</evidence>
<dbReference type="SUPFAM" id="SSF53335">
    <property type="entry name" value="S-adenosyl-L-methionine-dependent methyltransferases"/>
    <property type="match status" value="1"/>
</dbReference>
<proteinExistence type="predicted"/>
<gene>
    <name evidence="7" type="ORF">GCM10022403_067470</name>
</gene>
<dbReference type="GO" id="GO:0008168">
    <property type="term" value="F:methyltransferase activity"/>
    <property type="evidence" value="ECO:0007669"/>
    <property type="project" value="UniProtKB-KW"/>
</dbReference>
<name>A0ABP7IR87_9ACTN</name>
<sequence length="390" mass="42533">MRSTSGRDDWEDWDAVEALVTAVGAGPRGLAAAVGEVGFARASAVAVREIPVRWDPPQQAVPAAVHLRIRYDGQLADYEVTARGERTEVIPGRPSRTAVTVTYDLGELLRSLFGPRDGLRPAPPQVEIDWPETSDISALAKEMGPSVQGVEALLAACSATECDLGRWAVAAGSDKWGGVHWYTRHYDRYFRALRDEPVRVLEIGVGGYADESFGGGSLLMWQRYFRRGLVYGLDLYRKPQTLGPRVRTVRGDQSDPEFLAALAAELGPFDVVIDDGSHVNGHVRTSFEALFPHVREGGLYVVEDIQTSYWPGYGGSPLGTQDAATSLGLMASLVDLLHHREYRSGSPAELPPAAHHVTGVHFHHNVAFVEKGANHEQPSPGWIPREAFPA</sequence>
<dbReference type="EMBL" id="BAABDE010000025">
    <property type="protein sequence ID" value="GAA3824551.1"/>
    <property type="molecule type" value="Genomic_DNA"/>
</dbReference>
<evidence type="ECO:0000256" key="3">
    <source>
        <dbReference type="ARBA" id="ARBA00022679"/>
    </source>
</evidence>
<evidence type="ECO:0000256" key="4">
    <source>
        <dbReference type="ARBA" id="ARBA00022691"/>
    </source>
</evidence>
<comment type="pathway">
    <text evidence="1">Antibiotic biosynthesis.</text>
</comment>
<evidence type="ECO:0000259" key="6">
    <source>
        <dbReference type="Pfam" id="PF17843"/>
    </source>
</evidence>
<keyword evidence="3" id="KW-0808">Transferase</keyword>
<comment type="caution">
    <text evidence="7">The sequence shown here is derived from an EMBL/GenBank/DDBJ whole genome shotgun (WGS) entry which is preliminary data.</text>
</comment>
<keyword evidence="8" id="KW-1185">Reference proteome</keyword>
<dbReference type="InterPro" id="IPR040800">
    <property type="entry name" value="MycE_N"/>
</dbReference>
<organism evidence="7 8">
    <name type="scientific">Streptomyces coacervatus</name>
    <dbReference type="NCBI Taxonomy" id="647381"/>
    <lineage>
        <taxon>Bacteria</taxon>
        <taxon>Bacillati</taxon>
        <taxon>Actinomycetota</taxon>
        <taxon>Actinomycetes</taxon>
        <taxon>Kitasatosporales</taxon>
        <taxon>Streptomycetaceae</taxon>
        <taxon>Streptomyces</taxon>
    </lineage>
</organism>
<feature type="domain" description="Methyltransferase MycE N-terminal" evidence="6">
    <location>
        <begin position="16"/>
        <end position="118"/>
    </location>
</feature>
<keyword evidence="4" id="KW-0949">S-adenosyl-L-methionine</keyword>
<dbReference type="Gene3D" id="3.30.1050.30">
    <property type="match status" value="1"/>
</dbReference>
<dbReference type="GO" id="GO:0032259">
    <property type="term" value="P:methylation"/>
    <property type="evidence" value="ECO:0007669"/>
    <property type="project" value="UniProtKB-KW"/>
</dbReference>
<protein>
    <submittedName>
        <fullName evidence="7">Class I SAM-dependent methyltransferase</fullName>
    </submittedName>
</protein>